<gene>
    <name evidence="2" type="ORF">GCM10023198_24220</name>
</gene>
<reference evidence="3" key="1">
    <citation type="journal article" date="2019" name="Int. J. Syst. Evol. Microbiol.">
        <title>The Global Catalogue of Microorganisms (GCM) 10K type strain sequencing project: providing services to taxonomists for standard genome sequencing and annotation.</title>
        <authorList>
            <consortium name="The Broad Institute Genomics Platform"/>
            <consortium name="The Broad Institute Genome Sequencing Center for Infectious Disease"/>
            <person name="Wu L."/>
            <person name="Ma J."/>
        </authorList>
    </citation>
    <scope>NUCLEOTIDE SEQUENCE [LARGE SCALE GENOMIC DNA]</scope>
    <source>
        <strain evidence="3">JCM 17975</strain>
    </source>
</reference>
<organism evidence="2 3">
    <name type="scientific">Promicromonospora umidemergens</name>
    <dbReference type="NCBI Taxonomy" id="629679"/>
    <lineage>
        <taxon>Bacteria</taxon>
        <taxon>Bacillati</taxon>
        <taxon>Actinomycetota</taxon>
        <taxon>Actinomycetes</taxon>
        <taxon>Micrococcales</taxon>
        <taxon>Promicromonosporaceae</taxon>
        <taxon>Promicromonospora</taxon>
    </lineage>
</organism>
<keyword evidence="3" id="KW-1185">Reference proteome</keyword>
<feature type="domain" description="ATP-grasp" evidence="1">
    <location>
        <begin position="139"/>
        <end position="294"/>
    </location>
</feature>
<proteinExistence type="predicted"/>
<accession>A0ABP8X985</accession>
<protein>
    <submittedName>
        <fullName evidence="2">ATP-grasp domain-containing protein</fullName>
    </submittedName>
</protein>
<name>A0ABP8X985_9MICO</name>
<evidence type="ECO:0000313" key="3">
    <source>
        <dbReference type="Proteomes" id="UP001500843"/>
    </source>
</evidence>
<evidence type="ECO:0000259" key="1">
    <source>
        <dbReference type="Pfam" id="PF14243"/>
    </source>
</evidence>
<sequence length="312" mass="33177">MPLLLVPSDPLAPRVPDQHFMREADAARQAGMEVAVVDHDAILAGDVHAAVRRTPASDGGQIARYRGWMIPSAGYSRLDTELGTRGVRLVTDPTAYRAAHELPGWYNAFADLTPASVWSPWEAGRTPTSADVGALTVALGGGPGIVKDYVKSRKHEWHEACFVPDLADVAATARVLARMVELQGDDLAGGIVVRAFEQFAPDAGGRTQEVRVWWVEGSAVLITPHPDAPSGITVEVPSEVRDAVGMSVRTLGASFVTTDLALRSDGVWRVIEVGDGQVSDLPAGQDSAPLIRALATAEARAREVPADSLDKV</sequence>
<comment type="caution">
    <text evidence="2">The sequence shown here is derived from an EMBL/GenBank/DDBJ whole genome shotgun (WGS) entry which is preliminary data.</text>
</comment>
<dbReference type="Proteomes" id="UP001500843">
    <property type="component" value="Unassembled WGS sequence"/>
</dbReference>
<evidence type="ECO:0000313" key="2">
    <source>
        <dbReference type="EMBL" id="GAA4702158.1"/>
    </source>
</evidence>
<dbReference type="EMBL" id="BAABHM010000011">
    <property type="protein sequence ID" value="GAA4702158.1"/>
    <property type="molecule type" value="Genomic_DNA"/>
</dbReference>
<dbReference type="Pfam" id="PF14243">
    <property type="entry name" value="R2K_3"/>
    <property type="match status" value="1"/>
</dbReference>
<dbReference type="InterPro" id="IPR025643">
    <property type="entry name" value="R2K_3"/>
</dbReference>